<gene>
    <name evidence="1" type="ORF">PECAL_4P10250</name>
</gene>
<dbReference type="Proteomes" id="UP000789595">
    <property type="component" value="Unassembled WGS sequence"/>
</dbReference>
<comment type="caution">
    <text evidence="1">The sequence shown here is derived from an EMBL/GenBank/DDBJ whole genome shotgun (WGS) entry which is preliminary data.</text>
</comment>
<evidence type="ECO:0000313" key="1">
    <source>
        <dbReference type="EMBL" id="CAH0373786.1"/>
    </source>
</evidence>
<proteinExistence type="predicted"/>
<sequence length="102" mass="10928">ARSLSAGGGARRPTRATSAQLSRKCFAARCCWRLLRRSSLRKLISTASGVVLSCSSITAAVLCPAALNTWLSRSALVLLKTLPIPAFYTFKPCMRLAKALTS</sequence>
<feature type="non-terminal residue" evidence="1">
    <location>
        <position position="102"/>
    </location>
</feature>
<dbReference type="EMBL" id="CAKKNE010000004">
    <property type="protein sequence ID" value="CAH0373786.1"/>
    <property type="molecule type" value="Genomic_DNA"/>
</dbReference>
<dbReference type="AlphaFoldDB" id="A0A8J2SSF5"/>
<keyword evidence="2" id="KW-1185">Reference proteome</keyword>
<feature type="non-terminal residue" evidence="1">
    <location>
        <position position="1"/>
    </location>
</feature>
<protein>
    <submittedName>
        <fullName evidence="1">Uncharacterized protein</fullName>
    </submittedName>
</protein>
<organism evidence="1 2">
    <name type="scientific">Pelagomonas calceolata</name>
    <dbReference type="NCBI Taxonomy" id="35677"/>
    <lineage>
        <taxon>Eukaryota</taxon>
        <taxon>Sar</taxon>
        <taxon>Stramenopiles</taxon>
        <taxon>Ochrophyta</taxon>
        <taxon>Pelagophyceae</taxon>
        <taxon>Pelagomonadales</taxon>
        <taxon>Pelagomonadaceae</taxon>
        <taxon>Pelagomonas</taxon>
    </lineage>
</organism>
<reference evidence="1" key="1">
    <citation type="submission" date="2021-11" db="EMBL/GenBank/DDBJ databases">
        <authorList>
            <consortium name="Genoscope - CEA"/>
            <person name="William W."/>
        </authorList>
    </citation>
    <scope>NUCLEOTIDE SEQUENCE</scope>
</reference>
<name>A0A8J2SSF5_9STRA</name>
<accession>A0A8J2SSF5</accession>
<evidence type="ECO:0000313" key="2">
    <source>
        <dbReference type="Proteomes" id="UP000789595"/>
    </source>
</evidence>